<name>A0A1M5GLJ7_9BACT</name>
<dbReference type="RefSeq" id="WP_062181762.1">
    <property type="nucleotide sequence ID" value="NZ_BBXL01000014.1"/>
</dbReference>
<protein>
    <submittedName>
        <fullName evidence="1">Uncharacterized protein</fullName>
    </submittedName>
</protein>
<sequence length="997" mass="111899">MQLKIFNPSGEPVTVTRDFTYTGGAMSEKRVTTTIMSARKLDLPIGSYLEFRGERYTLRDESSIKRTAGTNMRGDAFSTTLVFTSGQYEISNCDFLDYVLGDDMYYTCMDSFSFYGDVYDLGRRIQANLDAEYGIDRWKVLMPYSGSETPKPIREIGWTERSLDSETKQISPSNENCWNALTRANSDFGFFFYLDTAKKEIYIGVPYPEFKVNDQLVEFAYGKGNGLYEIQRNIEANTVITRLRVKGSDRNIPRDYLRTDAFPRFTQNLQLPVFRETLDNPRPTDYILADQTLIDYFGIRPGTKVFDDIYPSIEGMVDTNGNAIDTIHAIEELDDTIKPDGTLVQSYFYVYLYDLGFDINDYLTSEDPTLSMKTGYCVTDFKIVEAIAIKDGEPYYSEGCRWRFRLEKDVTSAANYVLPSGNVKPKYGDKFVLLYILMPDNYILQAEQRLLEAAQAYLAENSKSKISYTINLDEIFFANRPLVANALKEGVSLRIKDNELGDMEYPDGTRYTVKSVQSLVIAYNEERQLPSYQITLTDKIASNPINRIQSEVDENKENIINESTQNTVNRRNGIRNSRNLRDLKNTIFDTDGYFNDEHLRPLSIETPYLAVGAKSRDFTVNGINIKTYKSGDTFRVSLSTGYINHRAYWWGGGDEPSEGSDKYTWGINDSLDMELPDNDKMYYIYIKAERSSQLAEWYISEEQLMFDFDINYYHFLLGVIFPVSEDRRDTSFKYGMSYISGGAIYGDVIKSINYVDDESNEGSMYGLNDGTLRIGNSDSGMDYGVTEKNTLSIFGKLNAVLAQLGGFLVDNEKFQSLMKDADGNPNILLNGTDGSGHVAAGNAAWDATGNLLISGKFESNNDQGDKIIIDPHARNLTFVGADTGIDVTIGKNTTFASPTVAYDSVVISNGSGVRSELLAGSLNVYVEGNKTFGTLSGSGVGFHYNRQETDETAFDASVATINGENILLVILKNCPKSPDGLPVGALWNNNGTIGIVE</sequence>
<reference evidence="2" key="1">
    <citation type="submission" date="2016-11" db="EMBL/GenBank/DDBJ databases">
        <authorList>
            <person name="Varghese N."/>
            <person name="Submissions S."/>
        </authorList>
    </citation>
    <scope>NUCLEOTIDE SEQUENCE [LARGE SCALE GENOMIC DNA]</scope>
    <source>
        <strain evidence="2">DSM 27370</strain>
    </source>
</reference>
<accession>A0A1M5GLJ7</accession>
<proteinExistence type="predicted"/>
<dbReference type="OrthoDB" id="1031347at2"/>
<gene>
    <name evidence="1" type="ORF">SAMN05444362_11456</name>
</gene>
<keyword evidence="2" id="KW-1185">Reference proteome</keyword>
<dbReference type="Proteomes" id="UP000184480">
    <property type="component" value="Unassembled WGS sequence"/>
</dbReference>
<dbReference type="STRING" id="1346286.SAMN05444362_11456"/>
<evidence type="ECO:0000313" key="1">
    <source>
        <dbReference type="EMBL" id="SHG04589.1"/>
    </source>
</evidence>
<dbReference type="EMBL" id="FQUC01000014">
    <property type="protein sequence ID" value="SHG04589.1"/>
    <property type="molecule type" value="Genomic_DNA"/>
</dbReference>
<organism evidence="1 2">
    <name type="scientific">Dysgonomonas macrotermitis</name>
    <dbReference type="NCBI Taxonomy" id="1346286"/>
    <lineage>
        <taxon>Bacteria</taxon>
        <taxon>Pseudomonadati</taxon>
        <taxon>Bacteroidota</taxon>
        <taxon>Bacteroidia</taxon>
        <taxon>Bacteroidales</taxon>
        <taxon>Dysgonomonadaceae</taxon>
        <taxon>Dysgonomonas</taxon>
    </lineage>
</organism>
<dbReference type="AlphaFoldDB" id="A0A1M5GLJ7"/>
<evidence type="ECO:0000313" key="2">
    <source>
        <dbReference type="Proteomes" id="UP000184480"/>
    </source>
</evidence>